<dbReference type="InterPro" id="IPR000086">
    <property type="entry name" value="NUDIX_hydrolase_dom"/>
</dbReference>
<accession>A0A0G1XHR6</accession>
<dbReference type="EMBL" id="LCRD01000003">
    <property type="protein sequence ID" value="KKW30778.1"/>
    <property type="molecule type" value="Genomic_DNA"/>
</dbReference>
<dbReference type="PROSITE" id="PS51462">
    <property type="entry name" value="NUDIX"/>
    <property type="match status" value="1"/>
</dbReference>
<protein>
    <recommendedName>
        <fullName evidence="4">Nudix hydrolase domain-containing protein</fullName>
    </recommendedName>
</protein>
<name>A0A0G1XHR6_9BACT</name>
<dbReference type="PANTHER" id="PTHR43046:SF14">
    <property type="entry name" value="MUTT_NUDIX FAMILY PROTEIN"/>
    <property type="match status" value="1"/>
</dbReference>
<dbReference type="InterPro" id="IPR020084">
    <property type="entry name" value="NUDIX_hydrolase_CS"/>
</dbReference>
<dbReference type="Gene3D" id="3.90.79.10">
    <property type="entry name" value="Nucleoside Triphosphate Pyrophosphohydrolase"/>
    <property type="match status" value="1"/>
</dbReference>
<dbReference type="PRINTS" id="PR00502">
    <property type="entry name" value="NUDIXFAMILY"/>
</dbReference>
<comment type="caution">
    <text evidence="5">The sequence shown here is derived from an EMBL/GenBank/DDBJ whole genome shotgun (WGS) entry which is preliminary data.</text>
</comment>
<sequence>MRHSNHGAEILLLNQNKTQNWSFPKGHIESQESAEQTAIREAKEETGLDIELIRPFPSHFYRDHADHPVELMLFLARPLTSTFRNEHNGDKLRWVPIHEVINSLSHQNLKEYVSEILSDQKL</sequence>
<dbReference type="InterPro" id="IPR020476">
    <property type="entry name" value="Nudix_hydrolase"/>
</dbReference>
<evidence type="ECO:0000256" key="2">
    <source>
        <dbReference type="ARBA" id="ARBA00022801"/>
    </source>
</evidence>
<comment type="cofactor">
    <cofactor evidence="1">
        <name>Mg(2+)</name>
        <dbReference type="ChEBI" id="CHEBI:18420"/>
    </cofactor>
</comment>
<feature type="domain" description="Nudix hydrolase" evidence="4">
    <location>
        <begin position="1"/>
        <end position="117"/>
    </location>
</feature>
<evidence type="ECO:0000256" key="1">
    <source>
        <dbReference type="ARBA" id="ARBA00001946"/>
    </source>
</evidence>
<dbReference type="PANTHER" id="PTHR43046">
    <property type="entry name" value="GDP-MANNOSE MANNOSYL HYDROLASE"/>
    <property type="match status" value="1"/>
</dbReference>
<dbReference type="PROSITE" id="PS00893">
    <property type="entry name" value="NUDIX_BOX"/>
    <property type="match status" value="1"/>
</dbReference>
<keyword evidence="2 3" id="KW-0378">Hydrolase</keyword>
<evidence type="ECO:0000256" key="3">
    <source>
        <dbReference type="RuleBase" id="RU003476"/>
    </source>
</evidence>
<dbReference type="Proteomes" id="UP000034846">
    <property type="component" value="Unassembled WGS sequence"/>
</dbReference>
<organism evidence="5 6">
    <name type="scientific">Candidatus Uhrbacteria bacterium GW2011_GWD2_52_7</name>
    <dbReference type="NCBI Taxonomy" id="1618989"/>
    <lineage>
        <taxon>Bacteria</taxon>
        <taxon>Candidatus Uhriibacteriota</taxon>
    </lineage>
</organism>
<dbReference type="InterPro" id="IPR015797">
    <property type="entry name" value="NUDIX_hydrolase-like_dom_sf"/>
</dbReference>
<reference evidence="5 6" key="1">
    <citation type="journal article" date="2015" name="Nature">
        <title>rRNA introns, odd ribosomes, and small enigmatic genomes across a large radiation of phyla.</title>
        <authorList>
            <person name="Brown C.T."/>
            <person name="Hug L.A."/>
            <person name="Thomas B.C."/>
            <person name="Sharon I."/>
            <person name="Castelle C.J."/>
            <person name="Singh A."/>
            <person name="Wilkins M.J."/>
            <person name="Williams K.H."/>
            <person name="Banfield J.F."/>
        </authorList>
    </citation>
    <scope>NUCLEOTIDE SEQUENCE [LARGE SCALE GENOMIC DNA]</scope>
</reference>
<dbReference type="Pfam" id="PF00293">
    <property type="entry name" value="NUDIX"/>
    <property type="match status" value="1"/>
</dbReference>
<dbReference type="SUPFAM" id="SSF55811">
    <property type="entry name" value="Nudix"/>
    <property type="match status" value="1"/>
</dbReference>
<proteinExistence type="inferred from homology"/>
<evidence type="ECO:0000313" key="6">
    <source>
        <dbReference type="Proteomes" id="UP000034846"/>
    </source>
</evidence>
<evidence type="ECO:0000259" key="4">
    <source>
        <dbReference type="PROSITE" id="PS51462"/>
    </source>
</evidence>
<dbReference type="AlphaFoldDB" id="A0A0G1XHR6"/>
<gene>
    <name evidence="5" type="ORF">UY72_C0003G0007</name>
</gene>
<dbReference type="GO" id="GO:0016787">
    <property type="term" value="F:hydrolase activity"/>
    <property type="evidence" value="ECO:0007669"/>
    <property type="project" value="UniProtKB-KW"/>
</dbReference>
<evidence type="ECO:0000313" key="5">
    <source>
        <dbReference type="EMBL" id="KKW30778.1"/>
    </source>
</evidence>
<comment type="similarity">
    <text evidence="3">Belongs to the Nudix hydrolase family.</text>
</comment>